<reference evidence="7" key="1">
    <citation type="journal article" date="2018" name="Genome Announc.">
        <title>Draft Genome Sequence of "Candidatus Phycosocius bacilliformis," an Alphaproteobacterial Ectosymbiont of the Hydrocarbon-Producing Green Alga Botryococcus braunii.</title>
        <authorList>
            <person name="Tanabe Y."/>
            <person name="Yamaguchi H."/>
            <person name="Watanabe M.M."/>
        </authorList>
    </citation>
    <scope>NUCLEOTIDE SEQUENCE [LARGE SCALE GENOMIC DNA]</scope>
    <source>
        <strain evidence="7">BOTRYCO-2</strain>
    </source>
</reference>
<dbReference type="OrthoDB" id="9811788at2"/>
<dbReference type="Pfam" id="PF01850">
    <property type="entry name" value="PIN"/>
    <property type="match status" value="1"/>
</dbReference>
<dbReference type="GO" id="GO:0004540">
    <property type="term" value="F:RNA nuclease activity"/>
    <property type="evidence" value="ECO:0007669"/>
    <property type="project" value="TreeGrafter"/>
</dbReference>
<dbReference type="Proteomes" id="UP000245086">
    <property type="component" value="Unassembled WGS sequence"/>
</dbReference>
<keyword evidence="3" id="KW-0479">Metal-binding</keyword>
<keyword evidence="5" id="KW-0460">Magnesium</keyword>
<dbReference type="InterPro" id="IPR029060">
    <property type="entry name" value="PIN-like_dom_sf"/>
</dbReference>
<accession>A0A2P2EBL9</accession>
<evidence type="ECO:0000259" key="6">
    <source>
        <dbReference type="Pfam" id="PF01850"/>
    </source>
</evidence>
<evidence type="ECO:0000313" key="7">
    <source>
        <dbReference type="EMBL" id="GBF58452.1"/>
    </source>
</evidence>
<gene>
    <name evidence="7" type="ORF">PbB2_02136</name>
</gene>
<dbReference type="GO" id="GO:0046872">
    <property type="term" value="F:metal ion binding"/>
    <property type="evidence" value="ECO:0007669"/>
    <property type="project" value="UniProtKB-KW"/>
</dbReference>
<evidence type="ECO:0000256" key="4">
    <source>
        <dbReference type="ARBA" id="ARBA00022801"/>
    </source>
</evidence>
<keyword evidence="1" id="KW-1277">Toxin-antitoxin system</keyword>
<evidence type="ECO:0000256" key="1">
    <source>
        <dbReference type="ARBA" id="ARBA00022649"/>
    </source>
</evidence>
<dbReference type="Gene3D" id="3.40.50.1010">
    <property type="entry name" value="5'-nuclease"/>
    <property type="match status" value="1"/>
</dbReference>
<evidence type="ECO:0000256" key="5">
    <source>
        <dbReference type="ARBA" id="ARBA00022842"/>
    </source>
</evidence>
<dbReference type="InterPro" id="IPR051749">
    <property type="entry name" value="PINc/VapC_TA_RNase"/>
</dbReference>
<organism evidence="7 8">
    <name type="scientific">Candidatus Phycosocius bacilliformis</name>
    <dbReference type="NCBI Taxonomy" id="1445552"/>
    <lineage>
        <taxon>Bacteria</taxon>
        <taxon>Pseudomonadati</taxon>
        <taxon>Pseudomonadota</taxon>
        <taxon>Alphaproteobacteria</taxon>
        <taxon>Caulobacterales</taxon>
        <taxon>Caulobacterales incertae sedis</taxon>
        <taxon>Candidatus Phycosocius</taxon>
    </lineage>
</organism>
<dbReference type="PANTHER" id="PTHR42740:SF1">
    <property type="entry name" value="RIBONUCLEASE VAPC3"/>
    <property type="match status" value="1"/>
</dbReference>
<evidence type="ECO:0000313" key="8">
    <source>
        <dbReference type="Proteomes" id="UP000245086"/>
    </source>
</evidence>
<keyword evidence="4" id="KW-0378">Hydrolase</keyword>
<name>A0A2P2EBL9_9PROT</name>
<feature type="domain" description="PIN" evidence="6">
    <location>
        <begin position="2"/>
        <end position="119"/>
    </location>
</feature>
<dbReference type="InterPro" id="IPR002716">
    <property type="entry name" value="PIN_dom"/>
</dbReference>
<dbReference type="GO" id="GO:0016787">
    <property type="term" value="F:hydrolase activity"/>
    <property type="evidence" value="ECO:0007669"/>
    <property type="project" value="UniProtKB-KW"/>
</dbReference>
<dbReference type="EMBL" id="BFBR01000006">
    <property type="protein sequence ID" value="GBF58452.1"/>
    <property type="molecule type" value="Genomic_DNA"/>
</dbReference>
<sequence length="133" mass="14701">MIIVDTSVLIDYFRAVDSKESALLDLFLDTDVEILIGDLVLMELLQGVRNEQQAQMVLQELGAYRTISIAGPDCAIHAAQHYRQLRGIGITPSKSIDTLIATRCIIDDIPLLFSDRDFDPFVKHLGLVSAANS</sequence>
<keyword evidence="8" id="KW-1185">Reference proteome</keyword>
<dbReference type="PANTHER" id="PTHR42740">
    <property type="entry name" value="RIBONUCLEASE VAPC3"/>
    <property type="match status" value="1"/>
</dbReference>
<comment type="caution">
    <text evidence="7">The sequence shown here is derived from an EMBL/GenBank/DDBJ whole genome shotgun (WGS) entry which is preliminary data.</text>
</comment>
<keyword evidence="2" id="KW-0540">Nuclease</keyword>
<proteinExistence type="predicted"/>
<protein>
    <submittedName>
        <fullName evidence="7">Ribonuclease VapC15</fullName>
    </submittedName>
</protein>
<dbReference type="SUPFAM" id="SSF88723">
    <property type="entry name" value="PIN domain-like"/>
    <property type="match status" value="1"/>
</dbReference>
<evidence type="ECO:0000256" key="2">
    <source>
        <dbReference type="ARBA" id="ARBA00022722"/>
    </source>
</evidence>
<dbReference type="RefSeq" id="WP_108985310.1">
    <property type="nucleotide sequence ID" value="NZ_BFBR01000006.1"/>
</dbReference>
<evidence type="ECO:0000256" key="3">
    <source>
        <dbReference type="ARBA" id="ARBA00022723"/>
    </source>
</evidence>
<dbReference type="AlphaFoldDB" id="A0A2P2EBL9"/>